<organism evidence="1 2">
    <name type="scientific">Lactuca saligna</name>
    <name type="common">Willowleaf lettuce</name>
    <dbReference type="NCBI Taxonomy" id="75948"/>
    <lineage>
        <taxon>Eukaryota</taxon>
        <taxon>Viridiplantae</taxon>
        <taxon>Streptophyta</taxon>
        <taxon>Embryophyta</taxon>
        <taxon>Tracheophyta</taxon>
        <taxon>Spermatophyta</taxon>
        <taxon>Magnoliopsida</taxon>
        <taxon>eudicotyledons</taxon>
        <taxon>Gunneridae</taxon>
        <taxon>Pentapetalae</taxon>
        <taxon>asterids</taxon>
        <taxon>campanulids</taxon>
        <taxon>Asterales</taxon>
        <taxon>Asteraceae</taxon>
        <taxon>Cichorioideae</taxon>
        <taxon>Cichorieae</taxon>
        <taxon>Lactucinae</taxon>
        <taxon>Lactuca</taxon>
    </lineage>
</organism>
<keyword evidence="2" id="KW-1185">Reference proteome</keyword>
<protein>
    <submittedName>
        <fullName evidence="1">Uncharacterized protein</fullName>
    </submittedName>
</protein>
<dbReference type="AlphaFoldDB" id="A0AA35YR90"/>
<proteinExistence type="predicted"/>
<sequence>MVLLVVSISPRFDNDRMCSNGMKQQADSIESRLQRLHPRRCLQQNVFQDLLISKLTNLVKWSLLNSERVLNLMGQHHSLLLNLESKLKNILNAERVLIIICQQHLLLLNLGSFRQSRRSVSHLLFFSWELVLQL</sequence>
<evidence type="ECO:0000313" key="2">
    <source>
        <dbReference type="Proteomes" id="UP001177003"/>
    </source>
</evidence>
<dbReference type="EMBL" id="OX465080">
    <property type="protein sequence ID" value="CAI9278685.1"/>
    <property type="molecule type" value="Genomic_DNA"/>
</dbReference>
<evidence type="ECO:0000313" key="1">
    <source>
        <dbReference type="EMBL" id="CAI9278685.1"/>
    </source>
</evidence>
<accession>A0AA35YR90</accession>
<dbReference type="Proteomes" id="UP001177003">
    <property type="component" value="Chromosome 4"/>
</dbReference>
<gene>
    <name evidence="1" type="ORF">LSALG_LOCUS18532</name>
</gene>
<reference evidence="1" key="1">
    <citation type="submission" date="2023-04" db="EMBL/GenBank/DDBJ databases">
        <authorList>
            <person name="Vijverberg K."/>
            <person name="Xiong W."/>
            <person name="Schranz E."/>
        </authorList>
    </citation>
    <scope>NUCLEOTIDE SEQUENCE</scope>
</reference>
<name>A0AA35YR90_LACSI</name>